<name>A0A1X7TK58_AMPQE</name>
<sequence length="123" mass="14609">MNDSHKCEFLIRKIILEILLPYLTKFQDKNILGCDELKLSCLKLLLSSLQIALNFFVNLPSSCWLRKLCYGSKLCRTMCYKIPLKDLLHYMEPQSSLMKYVIMRLNEYRYRCRIRSCTSINRG</sequence>
<dbReference type="EnsemblMetazoa" id="Aqu2.1.14965_001">
    <property type="protein sequence ID" value="Aqu2.1.14965_001"/>
    <property type="gene ID" value="Aqu2.1.14965"/>
</dbReference>
<dbReference type="AlphaFoldDB" id="A0A1X7TK58"/>
<dbReference type="InParanoid" id="A0A1X7TK58"/>
<evidence type="ECO:0000313" key="1">
    <source>
        <dbReference type="EnsemblMetazoa" id="Aqu2.1.14965_001"/>
    </source>
</evidence>
<accession>A0A1X7TK58</accession>
<reference evidence="1" key="1">
    <citation type="submission" date="2017-05" db="UniProtKB">
        <authorList>
            <consortium name="EnsemblMetazoa"/>
        </authorList>
    </citation>
    <scope>IDENTIFICATION</scope>
</reference>
<proteinExistence type="predicted"/>
<protein>
    <submittedName>
        <fullName evidence="1">Uncharacterized protein</fullName>
    </submittedName>
</protein>
<organism evidence="1">
    <name type="scientific">Amphimedon queenslandica</name>
    <name type="common">Sponge</name>
    <dbReference type="NCBI Taxonomy" id="400682"/>
    <lineage>
        <taxon>Eukaryota</taxon>
        <taxon>Metazoa</taxon>
        <taxon>Porifera</taxon>
        <taxon>Demospongiae</taxon>
        <taxon>Heteroscleromorpha</taxon>
        <taxon>Haplosclerida</taxon>
        <taxon>Niphatidae</taxon>
        <taxon>Amphimedon</taxon>
    </lineage>
</organism>